<dbReference type="Proteomes" id="UP000006900">
    <property type="component" value="Chromosome"/>
</dbReference>
<proteinExistence type="predicted"/>
<name>A0A0H3MW11_MYCLB</name>
<sequence>MNRPDLVDIWTGDRCGEQGALALCLAGKARVDIRNFRVVDTVCTSDEFMVRLLDGLWGYGL</sequence>
<dbReference type="EMBL" id="FM211192">
    <property type="protein sequence ID" value="CAR72188.1"/>
    <property type="molecule type" value="Genomic_DNA"/>
</dbReference>
<accession>A0A0H3MW11</accession>
<reference evidence="1 2" key="1">
    <citation type="journal article" date="2009" name="Nat. Genet.">
        <title>Comparative genomic and phylogeographic analysis of Mycobacterium leprae.</title>
        <authorList>
            <person name="Monot M."/>
            <person name="Honore N."/>
            <person name="Garnier T."/>
            <person name="Zidane N."/>
            <person name="Sherafi D."/>
            <person name="Paniz-Mondolfi A."/>
            <person name="Matsuoka M."/>
            <person name="Taylor G.M."/>
            <person name="Donoghue H.D."/>
            <person name="Bouwman A."/>
            <person name="Mays S."/>
            <person name="Watson C."/>
            <person name="Lockwood D."/>
            <person name="Khamispour A."/>
            <person name="Dowlati Y."/>
            <person name="Jianping S."/>
            <person name="Rea T.H."/>
            <person name="Vera-Cabrera L."/>
            <person name="Stefani M.M."/>
            <person name="Banu S."/>
            <person name="Macdonald M."/>
            <person name="Sapkota B.R."/>
            <person name="Spencer J.S."/>
            <person name="Thomas J."/>
            <person name="Harshman K."/>
            <person name="Singh P."/>
            <person name="Busso P."/>
            <person name="Gattiker A."/>
            <person name="Rougemont J."/>
            <person name="Brennan P.J."/>
            <person name="Cole S.T."/>
        </authorList>
    </citation>
    <scope>NUCLEOTIDE SEQUENCE [LARGE SCALE GENOMIC DNA]</scope>
    <source>
        <strain evidence="2">Br4923</strain>
    </source>
</reference>
<evidence type="ECO:0000313" key="1">
    <source>
        <dbReference type="EMBL" id="CAR72188.1"/>
    </source>
</evidence>
<protein>
    <submittedName>
        <fullName evidence="1">Uncharacterized protein</fullName>
    </submittedName>
</protein>
<evidence type="ECO:0000313" key="2">
    <source>
        <dbReference type="Proteomes" id="UP000006900"/>
    </source>
</evidence>
<dbReference type="AlphaFoldDB" id="A0A0H3MW11"/>
<dbReference type="HOGENOM" id="CLU_2917690_0_0_11"/>
<organism evidence="1 2">
    <name type="scientific">Mycobacterium leprae (strain Br4923)</name>
    <dbReference type="NCBI Taxonomy" id="561304"/>
    <lineage>
        <taxon>Bacteria</taxon>
        <taxon>Bacillati</taxon>
        <taxon>Actinomycetota</taxon>
        <taxon>Actinomycetes</taxon>
        <taxon>Mycobacteriales</taxon>
        <taxon>Mycobacteriaceae</taxon>
        <taxon>Mycobacterium</taxon>
    </lineage>
</organism>
<gene>
    <name evidence="1" type="ordered locus">MLBr02091</name>
</gene>
<dbReference type="KEGG" id="mlb:MLBr02091"/>